<keyword evidence="4" id="KW-0804">Transcription</keyword>
<evidence type="ECO:0000256" key="3">
    <source>
        <dbReference type="ARBA" id="ARBA00023125"/>
    </source>
</evidence>
<dbReference type="Gene3D" id="3.40.190.290">
    <property type="match status" value="1"/>
</dbReference>
<dbReference type="PANTHER" id="PTHR30419">
    <property type="entry name" value="HTH-TYPE TRANSCRIPTIONAL REGULATOR YBHD"/>
    <property type="match status" value="1"/>
</dbReference>
<protein>
    <submittedName>
        <fullName evidence="7">LysR family transcriptional regulator</fullName>
    </submittedName>
</protein>
<dbReference type="InterPro" id="IPR036388">
    <property type="entry name" value="WH-like_DNA-bd_sf"/>
</dbReference>
<dbReference type="RefSeq" id="WP_172353506.1">
    <property type="nucleotide sequence ID" value="NZ_CP053661.1"/>
</dbReference>
<dbReference type="GO" id="GO:0005829">
    <property type="term" value="C:cytosol"/>
    <property type="evidence" value="ECO:0007669"/>
    <property type="project" value="TreeGrafter"/>
</dbReference>
<dbReference type="InterPro" id="IPR036390">
    <property type="entry name" value="WH_DNA-bd_sf"/>
</dbReference>
<gene>
    <name evidence="7" type="ORF">HPC62_01885</name>
</gene>
<dbReference type="PRINTS" id="PR00039">
    <property type="entry name" value="HTHLYSR"/>
</dbReference>
<keyword evidence="8" id="KW-1185">Reference proteome</keyword>
<dbReference type="InterPro" id="IPR005119">
    <property type="entry name" value="LysR_subst-bd"/>
</dbReference>
<dbReference type="Pfam" id="PF00126">
    <property type="entry name" value="HTH_1"/>
    <property type="match status" value="1"/>
</dbReference>
<dbReference type="Pfam" id="PF03466">
    <property type="entry name" value="LysR_substrate"/>
    <property type="match status" value="1"/>
</dbReference>
<reference evidence="7 8" key="1">
    <citation type="submission" date="2020-05" db="EMBL/GenBank/DDBJ databases">
        <title>Complete genome sequence of of a novel Thermoleptolyngbya strain isolated from hot springs of Ganzi, Sichuan China.</title>
        <authorList>
            <person name="Tang J."/>
            <person name="Daroch M."/>
            <person name="Li L."/>
            <person name="Waleron K."/>
            <person name="Waleron M."/>
            <person name="Waleron M."/>
        </authorList>
    </citation>
    <scope>NUCLEOTIDE SEQUENCE [LARGE SCALE GENOMIC DNA]</scope>
    <source>
        <strain evidence="7 8">PKUAC-SCTA183</strain>
    </source>
</reference>
<evidence type="ECO:0000256" key="1">
    <source>
        <dbReference type="ARBA" id="ARBA00009437"/>
    </source>
</evidence>
<dbReference type="SUPFAM" id="SSF46785">
    <property type="entry name" value="Winged helix' DNA-binding domain"/>
    <property type="match status" value="1"/>
</dbReference>
<dbReference type="GO" id="GO:0003677">
    <property type="term" value="F:DNA binding"/>
    <property type="evidence" value="ECO:0007669"/>
    <property type="project" value="UniProtKB-KW"/>
</dbReference>
<dbReference type="Gene3D" id="1.10.10.10">
    <property type="entry name" value="Winged helix-like DNA-binding domain superfamily/Winged helix DNA-binding domain"/>
    <property type="match status" value="1"/>
</dbReference>
<keyword evidence="3" id="KW-0238">DNA-binding</keyword>
<keyword evidence="2" id="KW-0805">Transcription regulation</keyword>
<name>A0A6M8B239_9CYAN</name>
<dbReference type="InterPro" id="IPR000847">
    <property type="entry name" value="LysR_HTH_N"/>
</dbReference>
<dbReference type="FunFam" id="1.10.10.10:FF:000001">
    <property type="entry name" value="LysR family transcriptional regulator"/>
    <property type="match status" value="1"/>
</dbReference>
<organism evidence="7 8">
    <name type="scientific">Thermoleptolyngbya sichuanensis A183</name>
    <dbReference type="NCBI Taxonomy" id="2737172"/>
    <lineage>
        <taxon>Bacteria</taxon>
        <taxon>Bacillati</taxon>
        <taxon>Cyanobacteriota</taxon>
        <taxon>Cyanophyceae</taxon>
        <taxon>Oculatellales</taxon>
        <taxon>Oculatellaceae</taxon>
        <taxon>Thermoleptolyngbya</taxon>
        <taxon>Thermoleptolyngbya sichuanensis</taxon>
    </lineage>
</organism>
<feature type="region of interest" description="Disordered" evidence="5">
    <location>
        <begin position="293"/>
        <end position="329"/>
    </location>
</feature>
<comment type="similarity">
    <text evidence="1">Belongs to the LysR transcriptional regulatory family.</text>
</comment>
<dbReference type="KEGG" id="theu:HPC62_01885"/>
<evidence type="ECO:0000256" key="4">
    <source>
        <dbReference type="ARBA" id="ARBA00023163"/>
    </source>
</evidence>
<feature type="compositionally biased region" description="Basic and acidic residues" evidence="5">
    <location>
        <begin position="304"/>
        <end position="316"/>
    </location>
</feature>
<dbReference type="AlphaFoldDB" id="A0A6M8B239"/>
<dbReference type="CDD" id="cd05466">
    <property type="entry name" value="PBP2_LTTR_substrate"/>
    <property type="match status" value="1"/>
</dbReference>
<feature type="domain" description="HTH lysR-type" evidence="6">
    <location>
        <begin position="6"/>
        <end position="63"/>
    </location>
</feature>
<accession>A0A6M8B239</accession>
<dbReference type="PROSITE" id="PS50931">
    <property type="entry name" value="HTH_LYSR"/>
    <property type="match status" value="1"/>
</dbReference>
<evidence type="ECO:0000313" key="7">
    <source>
        <dbReference type="EMBL" id="QKD81089.1"/>
    </source>
</evidence>
<sequence>MNQDNIKLSQLRALVAVAESGNFGEAGLQLGVSQSAVSHAIATLESELGVILFTRGRRGAHLTPVGDRILGHARQMLHLLEVMDKEANLAKGLQGGQVRVASFRSAATHLLPDIIAEFRQDYPGITVSIEEFRGAAEIEQSLREGRVDIALFCWGASVEEFDTWTLCQDEYVALLPPDAELQHRPLTWEELTSFPMIMPVDTDHCYYLIRTHLAVQKVPIQPAYKISEDSTIVSMVMRGLGATIMAQLAAEPLPPGIQVYPLPVPLMREFQVAVRKDALHPPAVYAFLDALRRSAPPEQQPNSGDRHQHPQHRPETHAIAQRNGNRNHK</sequence>
<evidence type="ECO:0000256" key="5">
    <source>
        <dbReference type="SAM" id="MobiDB-lite"/>
    </source>
</evidence>
<dbReference type="GO" id="GO:0003700">
    <property type="term" value="F:DNA-binding transcription factor activity"/>
    <property type="evidence" value="ECO:0007669"/>
    <property type="project" value="InterPro"/>
</dbReference>
<dbReference type="EMBL" id="CP053661">
    <property type="protein sequence ID" value="QKD81089.1"/>
    <property type="molecule type" value="Genomic_DNA"/>
</dbReference>
<dbReference type="SUPFAM" id="SSF53850">
    <property type="entry name" value="Periplasmic binding protein-like II"/>
    <property type="match status" value="1"/>
</dbReference>
<evidence type="ECO:0000313" key="8">
    <source>
        <dbReference type="Proteomes" id="UP000505210"/>
    </source>
</evidence>
<evidence type="ECO:0000259" key="6">
    <source>
        <dbReference type="PROSITE" id="PS50931"/>
    </source>
</evidence>
<dbReference type="Proteomes" id="UP000505210">
    <property type="component" value="Chromosome"/>
</dbReference>
<evidence type="ECO:0000256" key="2">
    <source>
        <dbReference type="ARBA" id="ARBA00023015"/>
    </source>
</evidence>
<proteinExistence type="inferred from homology"/>
<dbReference type="InterPro" id="IPR050950">
    <property type="entry name" value="HTH-type_LysR_regulators"/>
</dbReference>